<dbReference type="EMBL" id="BMDQ01000003">
    <property type="protein sequence ID" value="GGI58043.1"/>
    <property type="molecule type" value="Genomic_DNA"/>
</dbReference>
<organism evidence="2 3">
    <name type="scientific">Winogradskyella haliclonae</name>
    <dbReference type="NCBI Taxonomy" id="2048558"/>
    <lineage>
        <taxon>Bacteria</taxon>
        <taxon>Pseudomonadati</taxon>
        <taxon>Bacteroidota</taxon>
        <taxon>Flavobacteriia</taxon>
        <taxon>Flavobacteriales</taxon>
        <taxon>Flavobacteriaceae</taxon>
        <taxon>Winogradskyella</taxon>
    </lineage>
</organism>
<keyword evidence="3" id="KW-1185">Reference proteome</keyword>
<sequence>MDPMSSQLISKLKHKVVIVLRLLGLKSKLKKWPVLSLEETNRIKSSVRIIDTKTTLNTIREAIEKEKKGAYLRFGDGDINLMYGINDIYQQKDKSLSKEMKQAFLLSHGAIHKSLPIHSKQFGFEDGMNSKKHLLPDDLALKYISATHEFFVNEKVYSPVALHHLAIYDTNYCISFLKFLKSKNPIFVGNKDISPNIINKLFGKDTVGSPSINAFTEIDRIEADLEAILKANINAFRVVVIAMGCSGRVLQKRIIKKDYNVYLFDFGSLLDAFNGNQTRSWIKDASIENLQNILNEL</sequence>
<evidence type="ECO:0000313" key="2">
    <source>
        <dbReference type="EMBL" id="GGI58043.1"/>
    </source>
</evidence>
<dbReference type="Proteomes" id="UP000624701">
    <property type="component" value="Unassembled WGS sequence"/>
</dbReference>
<accession>A0ABQ2C4Q3</accession>
<protein>
    <recommendedName>
        <fullName evidence="1">Glycosyltransferase GT-D fold domain-containing protein</fullName>
    </recommendedName>
</protein>
<proteinExistence type="predicted"/>
<comment type="caution">
    <text evidence="2">The sequence shown here is derived from an EMBL/GenBank/DDBJ whole genome shotgun (WGS) entry which is preliminary data.</text>
</comment>
<dbReference type="InterPro" id="IPR014869">
    <property type="entry name" value="GT-D"/>
</dbReference>
<gene>
    <name evidence="2" type="ORF">GCM10011444_23520</name>
</gene>
<evidence type="ECO:0000259" key="1">
    <source>
        <dbReference type="Pfam" id="PF08759"/>
    </source>
</evidence>
<feature type="domain" description="Glycosyltransferase GT-D fold" evidence="1">
    <location>
        <begin position="72"/>
        <end position="261"/>
    </location>
</feature>
<name>A0ABQ2C4Q3_9FLAO</name>
<evidence type="ECO:0000313" key="3">
    <source>
        <dbReference type="Proteomes" id="UP000624701"/>
    </source>
</evidence>
<dbReference type="Pfam" id="PF08759">
    <property type="entry name" value="GT-D"/>
    <property type="match status" value="1"/>
</dbReference>
<reference evidence="3" key="1">
    <citation type="journal article" date="2019" name="Int. J. Syst. Evol. Microbiol.">
        <title>The Global Catalogue of Microorganisms (GCM) 10K type strain sequencing project: providing services to taxonomists for standard genome sequencing and annotation.</title>
        <authorList>
            <consortium name="The Broad Institute Genomics Platform"/>
            <consortium name="The Broad Institute Genome Sequencing Center for Infectious Disease"/>
            <person name="Wu L."/>
            <person name="Ma J."/>
        </authorList>
    </citation>
    <scope>NUCLEOTIDE SEQUENCE [LARGE SCALE GENOMIC DNA]</scope>
    <source>
        <strain evidence="3">CCM 8681</strain>
    </source>
</reference>